<dbReference type="Pfam" id="PF00656">
    <property type="entry name" value="Peptidase_C14"/>
    <property type="match status" value="1"/>
</dbReference>
<dbReference type="SUPFAM" id="SSF52129">
    <property type="entry name" value="Caspase-like"/>
    <property type="match status" value="1"/>
</dbReference>
<dbReference type="RefSeq" id="WP_202062932.1">
    <property type="nucleotide sequence ID" value="NZ_JAEQMY010000035.1"/>
</dbReference>
<sequence length="296" mass="31257">MIETRFIVGQTAEATFPVANLGKGHWITAVAVDSAGLLSLAAGVQTEGRIKPFGTLRAILLGVQAYKDPELPPLSAATRDAERLAGALKSIAGRFIAKVETQVLPEASTPGLVFDKIREAAHATGPEDRLLLFYAGHGVVNRRGATADQQFMLTFIGTKANDLTHTAMRWSEMTDALAESRGPIVVLLDACHSGLAGSEALATNDDLASALFTRRGGATLILAGSKGRQASLEDQTARTGLFTSAVVKAIRSGAQKGPLNLGELYGVVKSKVVETSSGRQTPWLVRNNLIGEIPLF</sequence>
<dbReference type="GO" id="GO:0004197">
    <property type="term" value="F:cysteine-type endopeptidase activity"/>
    <property type="evidence" value="ECO:0007669"/>
    <property type="project" value="InterPro"/>
</dbReference>
<keyword evidence="3" id="KW-1185">Reference proteome</keyword>
<proteinExistence type="predicted"/>
<dbReference type="Proteomes" id="UP000605848">
    <property type="component" value="Unassembled WGS sequence"/>
</dbReference>
<dbReference type="InterPro" id="IPR029030">
    <property type="entry name" value="Caspase-like_dom_sf"/>
</dbReference>
<feature type="domain" description="Peptidase C14 caspase" evidence="1">
    <location>
        <begin position="57"/>
        <end position="289"/>
    </location>
</feature>
<dbReference type="PANTHER" id="PTHR22576:SF37">
    <property type="entry name" value="MUCOSA-ASSOCIATED LYMPHOID TISSUE LYMPHOMA TRANSLOCATION PROTEIN 1"/>
    <property type="match status" value="1"/>
</dbReference>
<evidence type="ECO:0000313" key="3">
    <source>
        <dbReference type="Proteomes" id="UP000605848"/>
    </source>
</evidence>
<protein>
    <submittedName>
        <fullName evidence="2">Caspase family protein</fullName>
    </submittedName>
</protein>
<name>A0A937CXW2_9HYPH</name>
<dbReference type="EMBL" id="JAEQMY010000035">
    <property type="protein sequence ID" value="MBL0406183.1"/>
    <property type="molecule type" value="Genomic_DNA"/>
</dbReference>
<reference evidence="2" key="1">
    <citation type="submission" date="2021-01" db="EMBL/GenBank/DDBJ databases">
        <title>Microvirga sp.</title>
        <authorList>
            <person name="Kim M.K."/>
        </authorList>
    </citation>
    <scope>NUCLEOTIDE SEQUENCE</scope>
    <source>
        <strain evidence="2">5420S-16</strain>
    </source>
</reference>
<dbReference type="InterPro" id="IPR052039">
    <property type="entry name" value="Caspase-related_regulators"/>
</dbReference>
<organism evidence="2 3">
    <name type="scientific">Microvirga aerilata</name>
    <dbReference type="NCBI Taxonomy" id="670292"/>
    <lineage>
        <taxon>Bacteria</taxon>
        <taxon>Pseudomonadati</taxon>
        <taxon>Pseudomonadota</taxon>
        <taxon>Alphaproteobacteria</taxon>
        <taxon>Hyphomicrobiales</taxon>
        <taxon>Methylobacteriaceae</taxon>
        <taxon>Microvirga</taxon>
    </lineage>
</organism>
<comment type="caution">
    <text evidence="2">The sequence shown here is derived from an EMBL/GenBank/DDBJ whole genome shotgun (WGS) entry which is preliminary data.</text>
</comment>
<dbReference type="AlphaFoldDB" id="A0A937CXW2"/>
<dbReference type="GO" id="GO:0006508">
    <property type="term" value="P:proteolysis"/>
    <property type="evidence" value="ECO:0007669"/>
    <property type="project" value="InterPro"/>
</dbReference>
<evidence type="ECO:0000313" key="2">
    <source>
        <dbReference type="EMBL" id="MBL0406183.1"/>
    </source>
</evidence>
<evidence type="ECO:0000259" key="1">
    <source>
        <dbReference type="Pfam" id="PF00656"/>
    </source>
</evidence>
<accession>A0A937CXW2</accession>
<gene>
    <name evidence="2" type="ORF">JKG68_19665</name>
</gene>
<dbReference type="Gene3D" id="3.40.50.1460">
    <property type="match status" value="1"/>
</dbReference>
<dbReference type="InterPro" id="IPR011600">
    <property type="entry name" value="Pept_C14_caspase"/>
</dbReference>
<dbReference type="PANTHER" id="PTHR22576">
    <property type="entry name" value="MUCOSA ASSOCIATED LYMPHOID TISSUE LYMPHOMA TRANSLOCATION PROTEIN 1/PARACASPASE"/>
    <property type="match status" value="1"/>
</dbReference>